<dbReference type="EMBL" id="BQKI01000095">
    <property type="protein sequence ID" value="GJN37947.1"/>
    <property type="molecule type" value="Genomic_DNA"/>
</dbReference>
<dbReference type="Proteomes" id="UP001054889">
    <property type="component" value="Unassembled WGS sequence"/>
</dbReference>
<protein>
    <recommendedName>
        <fullName evidence="6">Disease resistance N-terminal domain-containing protein</fullName>
    </recommendedName>
</protein>
<evidence type="ECO:0000256" key="5">
    <source>
        <dbReference type="ARBA" id="ARBA00022821"/>
    </source>
</evidence>
<gene>
    <name evidence="7" type="primary">gb26948</name>
    <name evidence="7" type="ORF">PR202_gb26948</name>
</gene>
<dbReference type="AlphaFoldDB" id="A0AAV5FTG3"/>
<comment type="similarity">
    <text evidence="1">Belongs to the disease resistance NB-LRR family.</text>
</comment>
<evidence type="ECO:0000256" key="1">
    <source>
        <dbReference type="ARBA" id="ARBA00008894"/>
    </source>
</evidence>
<keyword evidence="4" id="KW-0547">Nucleotide-binding</keyword>
<evidence type="ECO:0000259" key="6">
    <source>
        <dbReference type="Pfam" id="PF18052"/>
    </source>
</evidence>
<keyword evidence="8" id="KW-1185">Reference proteome</keyword>
<organism evidence="7 8">
    <name type="scientific">Eleusine coracana subsp. coracana</name>
    <dbReference type="NCBI Taxonomy" id="191504"/>
    <lineage>
        <taxon>Eukaryota</taxon>
        <taxon>Viridiplantae</taxon>
        <taxon>Streptophyta</taxon>
        <taxon>Embryophyta</taxon>
        <taxon>Tracheophyta</taxon>
        <taxon>Spermatophyta</taxon>
        <taxon>Magnoliopsida</taxon>
        <taxon>Liliopsida</taxon>
        <taxon>Poales</taxon>
        <taxon>Poaceae</taxon>
        <taxon>PACMAD clade</taxon>
        <taxon>Chloridoideae</taxon>
        <taxon>Cynodonteae</taxon>
        <taxon>Eleusininae</taxon>
        <taxon>Eleusine</taxon>
    </lineage>
</organism>
<keyword evidence="3" id="KW-0677">Repeat</keyword>
<dbReference type="Pfam" id="PF18052">
    <property type="entry name" value="Rx_N"/>
    <property type="match status" value="1"/>
</dbReference>
<keyword evidence="5" id="KW-0611">Plant defense</keyword>
<evidence type="ECO:0000313" key="7">
    <source>
        <dbReference type="EMBL" id="GJN37947.1"/>
    </source>
</evidence>
<sequence length="81" mass="9184">MDSIAAVLKDAERRSIKEEAVRLWLKRLTGASYLITDIFDDFEVNTTRKSALRKAKALRRHAATWKNERSEATLVPLVLAG</sequence>
<dbReference type="GO" id="GO:0006952">
    <property type="term" value="P:defense response"/>
    <property type="evidence" value="ECO:0007669"/>
    <property type="project" value="UniProtKB-KW"/>
</dbReference>
<evidence type="ECO:0000256" key="3">
    <source>
        <dbReference type="ARBA" id="ARBA00022737"/>
    </source>
</evidence>
<evidence type="ECO:0000256" key="2">
    <source>
        <dbReference type="ARBA" id="ARBA00022614"/>
    </source>
</evidence>
<comment type="caution">
    <text evidence="7">The sequence shown here is derived from an EMBL/GenBank/DDBJ whole genome shotgun (WGS) entry which is preliminary data.</text>
</comment>
<feature type="domain" description="Disease resistance N-terminal" evidence="6">
    <location>
        <begin position="1"/>
        <end position="53"/>
    </location>
</feature>
<proteinExistence type="inferred from homology"/>
<reference evidence="7" key="2">
    <citation type="submission" date="2021-12" db="EMBL/GenBank/DDBJ databases">
        <title>Resequencing data analysis of finger millet.</title>
        <authorList>
            <person name="Hatakeyama M."/>
            <person name="Aluri S."/>
            <person name="Balachadran M.T."/>
            <person name="Sivarajan S.R."/>
            <person name="Poveda L."/>
            <person name="Shimizu-Inatsugi R."/>
            <person name="Schlapbach R."/>
            <person name="Sreeman S.M."/>
            <person name="Shimizu K.K."/>
        </authorList>
    </citation>
    <scope>NUCLEOTIDE SEQUENCE</scope>
</reference>
<evidence type="ECO:0000313" key="8">
    <source>
        <dbReference type="Proteomes" id="UP001054889"/>
    </source>
</evidence>
<reference evidence="7" key="1">
    <citation type="journal article" date="2018" name="DNA Res.">
        <title>Multiple hybrid de novo genome assembly of finger millet, an orphan allotetraploid crop.</title>
        <authorList>
            <person name="Hatakeyama M."/>
            <person name="Aluri S."/>
            <person name="Balachadran M.T."/>
            <person name="Sivarajan S.R."/>
            <person name="Patrignani A."/>
            <person name="Gruter S."/>
            <person name="Poveda L."/>
            <person name="Shimizu-Inatsugi R."/>
            <person name="Baeten J."/>
            <person name="Francoijs K.J."/>
            <person name="Nataraja K.N."/>
            <person name="Reddy Y.A.N."/>
            <person name="Phadnis S."/>
            <person name="Ravikumar R.L."/>
            <person name="Schlapbach R."/>
            <person name="Sreeman S.M."/>
            <person name="Shimizu K.K."/>
        </authorList>
    </citation>
    <scope>NUCLEOTIDE SEQUENCE</scope>
</reference>
<dbReference type="InterPro" id="IPR041118">
    <property type="entry name" value="Rx_N"/>
</dbReference>
<dbReference type="GO" id="GO:0000166">
    <property type="term" value="F:nucleotide binding"/>
    <property type="evidence" value="ECO:0007669"/>
    <property type="project" value="UniProtKB-KW"/>
</dbReference>
<dbReference type="Gene3D" id="1.20.5.4130">
    <property type="match status" value="1"/>
</dbReference>
<keyword evidence="2" id="KW-0433">Leucine-rich repeat</keyword>
<accession>A0AAV5FTG3</accession>
<evidence type="ECO:0000256" key="4">
    <source>
        <dbReference type="ARBA" id="ARBA00022741"/>
    </source>
</evidence>
<name>A0AAV5FTG3_ELECO</name>